<evidence type="ECO:0000313" key="3">
    <source>
        <dbReference type="Proteomes" id="UP000316215"/>
    </source>
</evidence>
<dbReference type="Proteomes" id="UP000316215">
    <property type="component" value="Chromosome"/>
</dbReference>
<reference evidence="1 4" key="2">
    <citation type="submission" date="2020-08" db="EMBL/GenBank/DDBJ databases">
        <title>Genomic Encyclopedia of Type Strains, Phase III (KMG-III): the genomes of soil and plant-associated and newly described type strains.</title>
        <authorList>
            <person name="Whitman W."/>
        </authorList>
    </citation>
    <scope>NUCLEOTIDE SEQUENCE [LARGE SCALE GENOMIC DNA]</scope>
    <source>
        <strain evidence="1 4">CECT 3271</strain>
    </source>
</reference>
<dbReference type="AlphaFoldDB" id="A0A514JKK5"/>
<dbReference type="Proteomes" id="UP000530412">
    <property type="component" value="Unassembled WGS sequence"/>
</dbReference>
<dbReference type="SUPFAM" id="SSF52047">
    <property type="entry name" value="RNI-like"/>
    <property type="match status" value="1"/>
</dbReference>
<protein>
    <submittedName>
        <fullName evidence="2">Cytoplasmic protein</fullName>
    </submittedName>
</protein>
<accession>A0A514JKK5</accession>
<dbReference type="Gene3D" id="3.80.10.10">
    <property type="entry name" value="Ribonuclease Inhibitor"/>
    <property type="match status" value="1"/>
</dbReference>
<reference evidence="2 3" key="1">
    <citation type="submission" date="2017-07" db="EMBL/GenBank/DDBJ databases">
        <title>The Complete Genome of Streptomyces asterosporus-ZSY.</title>
        <authorList>
            <person name="Zhang S."/>
        </authorList>
    </citation>
    <scope>NUCLEOTIDE SEQUENCE [LARGE SCALE GENOMIC DNA]</scope>
    <source>
        <strain evidence="2 3">DSM 41452</strain>
    </source>
</reference>
<sequence length="318" mass="34851">MSYRPSHLKQFHGLPVHRFDGPEERQGPGPDLPAPASVAWRLSADWEIPFEERWTAFLDRVCTQEVVALVVGAWWQEWDEHGITGCLDLLTAEAHRFPRLRALFLADVESEEAEISWIGQGDVSRVLRAWPGLYDLGLRGADGLVVEPLRHASLRRLRVESGGLPRDPVRALAACELPALHHLELWLGTSWYGGECTAEDVRALLTAPGHGPGLRHLGLCNSDIQDEIAAEVASAPLVAGLDSLDLSMGTLGDEGATALLSGQPLTHLRALDLGHHFMSEAMTRRVAEELGPHIPDLGLTPVRRRAYGPGERYVAIGE</sequence>
<evidence type="ECO:0000313" key="1">
    <source>
        <dbReference type="EMBL" id="MBA8947927.1"/>
    </source>
</evidence>
<evidence type="ECO:0000313" key="4">
    <source>
        <dbReference type="Proteomes" id="UP000530412"/>
    </source>
</evidence>
<dbReference type="EMBL" id="CP022310">
    <property type="protein sequence ID" value="QDI67492.1"/>
    <property type="molecule type" value="Genomic_DNA"/>
</dbReference>
<dbReference type="NCBIfam" id="NF038076">
    <property type="entry name" value="fam_STM4015"/>
    <property type="match status" value="1"/>
</dbReference>
<organism evidence="2 3">
    <name type="scientific">Streptomyces calvus</name>
    <dbReference type="NCBI Taxonomy" id="67282"/>
    <lineage>
        <taxon>Bacteria</taxon>
        <taxon>Bacillati</taxon>
        <taxon>Actinomycetota</taxon>
        <taxon>Actinomycetes</taxon>
        <taxon>Kitasatosporales</taxon>
        <taxon>Streptomycetaceae</taxon>
        <taxon>Streptomyces</taxon>
    </lineage>
</organism>
<dbReference type="EMBL" id="JACJIE010000026">
    <property type="protein sequence ID" value="MBA8947927.1"/>
    <property type="molecule type" value="Genomic_DNA"/>
</dbReference>
<proteinExistence type="predicted"/>
<dbReference type="InterPro" id="IPR032675">
    <property type="entry name" value="LRR_dom_sf"/>
</dbReference>
<dbReference type="OrthoDB" id="9781345at2"/>
<keyword evidence="3" id="KW-1185">Reference proteome</keyword>
<evidence type="ECO:0000313" key="2">
    <source>
        <dbReference type="EMBL" id="QDI67492.1"/>
    </source>
</evidence>
<dbReference type="RefSeq" id="WP_142191492.1">
    <property type="nucleotide sequence ID" value="NZ_BMSU01000028.1"/>
</dbReference>
<dbReference type="InterPro" id="IPR047722">
    <property type="entry name" value="STM4015-like"/>
</dbReference>
<dbReference type="KEGG" id="sast:CD934_01520"/>
<name>A0A514JKK5_9ACTN</name>
<accession>A0A7W3M6E2</accession>
<gene>
    <name evidence="2" type="ORF">CD934_01520</name>
    <name evidence="1" type="ORF">FHS33_006400</name>
</gene>